<dbReference type="EMBL" id="OOIP01000007">
    <property type="protein sequence ID" value="SPO37710.1"/>
    <property type="molecule type" value="Genomic_DNA"/>
</dbReference>
<dbReference type="InterPro" id="IPR020084">
    <property type="entry name" value="NUDIX_hydrolase_CS"/>
</dbReference>
<dbReference type="PRINTS" id="PR00502">
    <property type="entry name" value="NUDIXFAMILY"/>
</dbReference>
<evidence type="ECO:0000313" key="4">
    <source>
        <dbReference type="EMBL" id="SPO37710.1"/>
    </source>
</evidence>
<feature type="domain" description="Nudix hydrolase" evidence="3">
    <location>
        <begin position="103"/>
        <end position="251"/>
    </location>
</feature>
<reference evidence="4 5" key="1">
    <citation type="submission" date="2018-03" db="EMBL/GenBank/DDBJ databases">
        <authorList>
            <person name="Guldener U."/>
        </authorList>
    </citation>
    <scope>NUCLEOTIDE SEQUENCE [LARGE SCALE GENOMIC DNA]</scope>
    <source>
        <strain evidence="4 5">DAOM196992</strain>
    </source>
</reference>
<name>A0A5C3F0V5_9BASI</name>
<dbReference type="InterPro" id="IPR015797">
    <property type="entry name" value="NUDIX_hydrolase-like_dom_sf"/>
</dbReference>
<dbReference type="AlphaFoldDB" id="A0A5C3F0V5"/>
<comment type="similarity">
    <text evidence="2">Belongs to the Nudix hydrolase family.</text>
</comment>
<dbReference type="FunFam" id="3.90.79.10:FF:000016">
    <property type="entry name" value="ADP-sugar pyrophosphatase isoform X1"/>
    <property type="match status" value="1"/>
</dbReference>
<proteinExistence type="inferred from homology"/>
<dbReference type="CDD" id="cd18888">
    <property type="entry name" value="NUDIX_ADPRase_Nudt5"/>
    <property type="match status" value="1"/>
</dbReference>
<dbReference type="PROSITE" id="PS00893">
    <property type="entry name" value="NUDIX_BOX"/>
    <property type="match status" value="1"/>
</dbReference>
<gene>
    <name evidence="4" type="ORF">PSFLO_03186</name>
</gene>
<sequence>MTARTLSLRSLAHLHPSLSTRSLGRIGPYRIVTSSHTATATATAIGTRSIHRLASGKMSSQDAKVLSSSPLSSSDSKWVTLRSIAWVDPTGKERKWESADRTTRRGAVDAVAILPLIHRPEHAPSILLISQFRAPVGKSVIELPAGLVDEGESVEMAALRELEEETGYGTTKDGAEVEIRRTSPVLFNDPGLTGSNMQLCIVKIKMQKGAKDPVAKPEEGECIEKYLVDATRLYDELLAFEKKGYAIDARLAHLAAGMQIGGTANL</sequence>
<dbReference type="GO" id="GO:0047631">
    <property type="term" value="F:ADP-ribose diphosphatase activity"/>
    <property type="evidence" value="ECO:0007669"/>
    <property type="project" value="TreeGrafter"/>
</dbReference>
<evidence type="ECO:0000259" key="3">
    <source>
        <dbReference type="PROSITE" id="PS51462"/>
    </source>
</evidence>
<protein>
    <submittedName>
        <fullName evidence="4">Related to YSA1 - sugar-nucleotide hydrolase</fullName>
    </submittedName>
</protein>
<dbReference type="PANTHER" id="PTHR11839">
    <property type="entry name" value="UDP/ADP-SUGAR PYROPHOSPHATASE"/>
    <property type="match status" value="1"/>
</dbReference>
<dbReference type="OrthoDB" id="10249920at2759"/>
<dbReference type="GO" id="GO:0006753">
    <property type="term" value="P:nucleoside phosphate metabolic process"/>
    <property type="evidence" value="ECO:0007669"/>
    <property type="project" value="TreeGrafter"/>
</dbReference>
<dbReference type="InterPro" id="IPR020476">
    <property type="entry name" value="Nudix_hydrolase"/>
</dbReference>
<dbReference type="PANTHER" id="PTHR11839:SF1">
    <property type="entry name" value="ADP-SUGAR PYROPHOSPHATASE"/>
    <property type="match status" value="1"/>
</dbReference>
<evidence type="ECO:0000256" key="1">
    <source>
        <dbReference type="ARBA" id="ARBA00022801"/>
    </source>
</evidence>
<dbReference type="SUPFAM" id="SSF55811">
    <property type="entry name" value="Nudix"/>
    <property type="match status" value="1"/>
</dbReference>
<dbReference type="InterPro" id="IPR000086">
    <property type="entry name" value="NUDIX_hydrolase_dom"/>
</dbReference>
<organism evidence="4 5">
    <name type="scientific">Pseudozyma flocculosa</name>
    <dbReference type="NCBI Taxonomy" id="84751"/>
    <lineage>
        <taxon>Eukaryota</taxon>
        <taxon>Fungi</taxon>
        <taxon>Dikarya</taxon>
        <taxon>Basidiomycota</taxon>
        <taxon>Ustilaginomycotina</taxon>
        <taxon>Ustilaginomycetes</taxon>
        <taxon>Ustilaginales</taxon>
        <taxon>Ustilaginaceae</taxon>
        <taxon>Pseudozyma</taxon>
    </lineage>
</organism>
<dbReference type="GO" id="GO:0005634">
    <property type="term" value="C:nucleus"/>
    <property type="evidence" value="ECO:0007669"/>
    <property type="project" value="TreeGrafter"/>
</dbReference>
<dbReference type="GO" id="GO:0019693">
    <property type="term" value="P:ribose phosphate metabolic process"/>
    <property type="evidence" value="ECO:0007669"/>
    <property type="project" value="TreeGrafter"/>
</dbReference>
<keyword evidence="1 2" id="KW-0378">Hydrolase</keyword>
<dbReference type="Gene3D" id="3.90.79.10">
    <property type="entry name" value="Nucleoside Triphosphate Pyrophosphohydrolase"/>
    <property type="match status" value="1"/>
</dbReference>
<accession>A0A5C3F0V5</accession>
<dbReference type="Pfam" id="PF00293">
    <property type="entry name" value="NUDIX"/>
    <property type="match status" value="1"/>
</dbReference>
<keyword evidence="5" id="KW-1185">Reference proteome</keyword>
<dbReference type="PROSITE" id="PS51462">
    <property type="entry name" value="NUDIX"/>
    <property type="match status" value="1"/>
</dbReference>
<evidence type="ECO:0000256" key="2">
    <source>
        <dbReference type="RuleBase" id="RU003476"/>
    </source>
</evidence>
<dbReference type="Proteomes" id="UP000323386">
    <property type="component" value="Unassembled WGS sequence"/>
</dbReference>
<evidence type="ECO:0000313" key="5">
    <source>
        <dbReference type="Proteomes" id="UP000323386"/>
    </source>
</evidence>